<dbReference type="Pfam" id="PF13412">
    <property type="entry name" value="HTH_24"/>
    <property type="match status" value="1"/>
</dbReference>
<dbReference type="GO" id="GO:0005829">
    <property type="term" value="C:cytosol"/>
    <property type="evidence" value="ECO:0007669"/>
    <property type="project" value="TreeGrafter"/>
</dbReference>
<dbReference type="InterPro" id="IPR011008">
    <property type="entry name" value="Dimeric_a/b-barrel"/>
</dbReference>
<dbReference type="SUPFAM" id="SSF54909">
    <property type="entry name" value="Dimeric alpha+beta barrel"/>
    <property type="match status" value="1"/>
</dbReference>
<dbReference type="InterPro" id="IPR000485">
    <property type="entry name" value="AsnC-type_HTH_dom"/>
</dbReference>
<dbReference type="CDD" id="cd00090">
    <property type="entry name" value="HTH_ARSR"/>
    <property type="match status" value="1"/>
</dbReference>
<dbReference type="SUPFAM" id="SSF46785">
    <property type="entry name" value="Winged helix' DNA-binding domain"/>
    <property type="match status" value="1"/>
</dbReference>
<protein>
    <submittedName>
        <fullName evidence="5">Transcriptional regulator, AsnC family</fullName>
    </submittedName>
</protein>
<evidence type="ECO:0000256" key="3">
    <source>
        <dbReference type="ARBA" id="ARBA00023163"/>
    </source>
</evidence>
<dbReference type="Pfam" id="PF01037">
    <property type="entry name" value="AsnC_trans_reg"/>
    <property type="match status" value="1"/>
</dbReference>
<dbReference type="Gene3D" id="1.10.10.10">
    <property type="entry name" value="Winged helix-like DNA-binding domain superfamily/Winged helix DNA-binding domain"/>
    <property type="match status" value="1"/>
</dbReference>
<keyword evidence="3" id="KW-0804">Transcription</keyword>
<reference evidence="6" key="1">
    <citation type="submission" date="2016-10" db="EMBL/GenBank/DDBJ databases">
        <authorList>
            <person name="Varghese N."/>
            <person name="Submissions S."/>
        </authorList>
    </citation>
    <scope>NUCLEOTIDE SEQUENCE [LARGE SCALE GENOMIC DNA]</scope>
    <source>
        <strain evidence="6">DSM 10146</strain>
    </source>
</reference>
<dbReference type="SMART" id="SM00344">
    <property type="entry name" value="HTH_ASNC"/>
    <property type="match status" value="1"/>
</dbReference>
<dbReference type="GO" id="GO:0043200">
    <property type="term" value="P:response to amino acid"/>
    <property type="evidence" value="ECO:0007669"/>
    <property type="project" value="TreeGrafter"/>
</dbReference>
<dbReference type="InterPro" id="IPR036388">
    <property type="entry name" value="WH-like_DNA-bd_sf"/>
</dbReference>
<evidence type="ECO:0000256" key="1">
    <source>
        <dbReference type="ARBA" id="ARBA00023015"/>
    </source>
</evidence>
<dbReference type="PROSITE" id="PS50956">
    <property type="entry name" value="HTH_ASNC_2"/>
    <property type="match status" value="1"/>
</dbReference>
<dbReference type="EMBL" id="FNAV01000001">
    <property type="protein sequence ID" value="SDE14494.1"/>
    <property type="molecule type" value="Genomic_DNA"/>
</dbReference>
<dbReference type="GO" id="GO:0043565">
    <property type="term" value="F:sequence-specific DNA binding"/>
    <property type="evidence" value="ECO:0007669"/>
    <property type="project" value="InterPro"/>
</dbReference>
<dbReference type="PANTHER" id="PTHR30154:SF17">
    <property type="entry name" value="DNA-BINDING TRANSCRIPTIONAL ACTIVATOR DECR"/>
    <property type="match status" value="1"/>
</dbReference>
<dbReference type="GO" id="GO:0006355">
    <property type="term" value="P:regulation of DNA-templated transcription"/>
    <property type="evidence" value="ECO:0007669"/>
    <property type="project" value="UniProtKB-ARBA"/>
</dbReference>
<dbReference type="AlphaFoldDB" id="A0A1G7AHT2"/>
<dbReference type="PRINTS" id="PR00033">
    <property type="entry name" value="HTHASNC"/>
</dbReference>
<dbReference type="InterPro" id="IPR019887">
    <property type="entry name" value="Tscrpt_reg_AsnC/Lrp_C"/>
</dbReference>
<dbReference type="InterPro" id="IPR036390">
    <property type="entry name" value="WH_DNA-bd_sf"/>
</dbReference>
<accession>A0A1G7AHT2</accession>
<evidence type="ECO:0000259" key="4">
    <source>
        <dbReference type="PROSITE" id="PS50956"/>
    </source>
</evidence>
<sequence length="156" mass="17216">MELDRIDRKILATLMADAATPLARLADQVGLSQTPCWKRVRKLQDAGIIRGRVALVDPERLGLGLTVFAEVSAPEQSADWQARFAEVIADIPEVMEAHQLAGSHDYALRIVVRDMAGFERIRSRITEAIPVRGLSASFALKRIKSETVLPIDTRSA</sequence>
<dbReference type="Gene3D" id="3.30.70.920">
    <property type="match status" value="1"/>
</dbReference>
<organism evidence="5 6">
    <name type="scientific">Salipiger thiooxidans</name>
    <dbReference type="NCBI Taxonomy" id="282683"/>
    <lineage>
        <taxon>Bacteria</taxon>
        <taxon>Pseudomonadati</taxon>
        <taxon>Pseudomonadota</taxon>
        <taxon>Alphaproteobacteria</taxon>
        <taxon>Rhodobacterales</taxon>
        <taxon>Roseobacteraceae</taxon>
        <taxon>Salipiger</taxon>
    </lineage>
</organism>
<evidence type="ECO:0000313" key="6">
    <source>
        <dbReference type="Proteomes" id="UP000198994"/>
    </source>
</evidence>
<dbReference type="Proteomes" id="UP000198994">
    <property type="component" value="Unassembled WGS sequence"/>
</dbReference>
<dbReference type="InterPro" id="IPR019888">
    <property type="entry name" value="Tscrpt_reg_AsnC-like"/>
</dbReference>
<proteinExistence type="predicted"/>
<dbReference type="PANTHER" id="PTHR30154">
    <property type="entry name" value="LEUCINE-RESPONSIVE REGULATORY PROTEIN"/>
    <property type="match status" value="1"/>
</dbReference>
<feature type="domain" description="HTH asnC-type" evidence="4">
    <location>
        <begin position="3"/>
        <end position="64"/>
    </location>
</feature>
<gene>
    <name evidence="5" type="ORF">SAMN04488105_101167</name>
</gene>
<dbReference type="InterPro" id="IPR011991">
    <property type="entry name" value="ArsR-like_HTH"/>
</dbReference>
<dbReference type="STRING" id="282683.SAMN04488105_101167"/>
<name>A0A1G7AHT2_9RHOB</name>
<evidence type="ECO:0000256" key="2">
    <source>
        <dbReference type="ARBA" id="ARBA00023125"/>
    </source>
</evidence>
<keyword evidence="1" id="KW-0805">Transcription regulation</keyword>
<dbReference type="OrthoDB" id="7847328at2"/>
<dbReference type="RefSeq" id="WP_089954278.1">
    <property type="nucleotide sequence ID" value="NZ_FNAV01000001.1"/>
</dbReference>
<evidence type="ECO:0000313" key="5">
    <source>
        <dbReference type="EMBL" id="SDE14494.1"/>
    </source>
</evidence>
<keyword evidence="2" id="KW-0238">DNA-binding</keyword>
<keyword evidence="6" id="KW-1185">Reference proteome</keyword>